<organism evidence="3 4">
    <name type="scientific">Leersia perrieri</name>
    <dbReference type="NCBI Taxonomy" id="77586"/>
    <lineage>
        <taxon>Eukaryota</taxon>
        <taxon>Viridiplantae</taxon>
        <taxon>Streptophyta</taxon>
        <taxon>Embryophyta</taxon>
        <taxon>Tracheophyta</taxon>
        <taxon>Spermatophyta</taxon>
        <taxon>Magnoliopsida</taxon>
        <taxon>Liliopsida</taxon>
        <taxon>Poales</taxon>
        <taxon>Poaceae</taxon>
        <taxon>BOP clade</taxon>
        <taxon>Oryzoideae</taxon>
        <taxon>Oryzeae</taxon>
        <taxon>Oryzinae</taxon>
        <taxon>Leersia</taxon>
    </lineage>
</organism>
<proteinExistence type="predicted"/>
<dbReference type="AlphaFoldDB" id="A0A0D9VVM7"/>
<dbReference type="SMART" id="SM00185">
    <property type="entry name" value="ARM"/>
    <property type="match status" value="6"/>
</dbReference>
<feature type="repeat" description="ARM" evidence="2">
    <location>
        <begin position="77"/>
        <end position="120"/>
    </location>
</feature>
<dbReference type="InterPro" id="IPR016024">
    <property type="entry name" value="ARM-type_fold"/>
</dbReference>
<dbReference type="Proteomes" id="UP000032180">
    <property type="component" value="Chromosome 3"/>
</dbReference>
<dbReference type="Pfam" id="PF00514">
    <property type="entry name" value="Arm"/>
    <property type="match status" value="2"/>
</dbReference>
<dbReference type="PROSITE" id="PS50176">
    <property type="entry name" value="ARM_REPEAT"/>
    <property type="match status" value="3"/>
</dbReference>
<feature type="repeat" description="ARM" evidence="2">
    <location>
        <begin position="33"/>
        <end position="77"/>
    </location>
</feature>
<keyword evidence="1" id="KW-0833">Ubl conjugation pathway</keyword>
<dbReference type="Gramene" id="LPERR03G19410.1">
    <property type="protein sequence ID" value="LPERR03G19410.1"/>
    <property type="gene ID" value="LPERR03G19410"/>
</dbReference>
<feature type="repeat" description="ARM" evidence="2">
    <location>
        <begin position="208"/>
        <end position="250"/>
    </location>
</feature>
<dbReference type="Gene3D" id="1.25.10.10">
    <property type="entry name" value="Leucine-rich Repeat Variant"/>
    <property type="match status" value="2"/>
</dbReference>
<evidence type="ECO:0000313" key="4">
    <source>
        <dbReference type="Proteomes" id="UP000032180"/>
    </source>
</evidence>
<sequence>MDSDAADSNDLLPSSPAGKIHRLLRPCATETDGAITALVQELDSPASSLDDLRGAAMELRLMAKHNPDKRLHIVAAGALPPLVALLKSRADPLLQEHGVTALLNLSLCEENRVAIVDAGAVCPLVRALKSAAFPAARENAACALLRLAQLDGAAAAAIGRAGTVPLLVSLLESGSARGRKDAATALYALCSIGGGSGSENRARAVEAGAVRALLDLMAEPERGMVDKAAYVLHALVAAEAGRVAAVAEGGVPVLVDMVEAGTPRHKEMATLCLLHVCSDSAAYRTMVAREGAIPPLVALSQSSSARPKLRAKAEVLIGLLRQPASGSLVREPPSVSAA</sequence>
<dbReference type="InterPro" id="IPR000225">
    <property type="entry name" value="Armadillo"/>
</dbReference>
<reference evidence="3 4" key="1">
    <citation type="submission" date="2012-08" db="EMBL/GenBank/DDBJ databases">
        <title>Oryza genome evolution.</title>
        <authorList>
            <person name="Wing R.A."/>
        </authorList>
    </citation>
    <scope>NUCLEOTIDE SEQUENCE</scope>
</reference>
<dbReference type="HOGENOM" id="CLU_006348_2_1_1"/>
<dbReference type="InterPro" id="IPR011989">
    <property type="entry name" value="ARM-like"/>
</dbReference>
<evidence type="ECO:0000256" key="2">
    <source>
        <dbReference type="PROSITE-ProRule" id="PRU00259"/>
    </source>
</evidence>
<name>A0A0D9VVM7_9ORYZ</name>
<keyword evidence="4" id="KW-1185">Reference proteome</keyword>
<evidence type="ECO:0008006" key="5">
    <source>
        <dbReference type="Google" id="ProtNLM"/>
    </source>
</evidence>
<reference evidence="3" key="3">
    <citation type="submission" date="2015-04" db="UniProtKB">
        <authorList>
            <consortium name="EnsemblPlants"/>
        </authorList>
    </citation>
    <scope>IDENTIFICATION</scope>
</reference>
<dbReference type="SUPFAM" id="SSF48371">
    <property type="entry name" value="ARM repeat"/>
    <property type="match status" value="1"/>
</dbReference>
<accession>A0A0D9VVM7</accession>
<dbReference type="eggNOG" id="KOG0167">
    <property type="taxonomic scope" value="Eukaryota"/>
</dbReference>
<dbReference type="PANTHER" id="PTHR23315:SF64">
    <property type="entry name" value="ARM REPEAT SUPERFAMILY PROTEIN"/>
    <property type="match status" value="1"/>
</dbReference>
<reference evidence="4" key="2">
    <citation type="submission" date="2013-12" db="EMBL/GenBank/DDBJ databases">
        <authorList>
            <person name="Yu Y."/>
            <person name="Lee S."/>
            <person name="de Baynast K."/>
            <person name="Wissotski M."/>
            <person name="Liu L."/>
            <person name="Talag J."/>
            <person name="Goicoechea J."/>
            <person name="Angelova A."/>
            <person name="Jetty R."/>
            <person name="Kudrna D."/>
            <person name="Golser W."/>
            <person name="Rivera L."/>
            <person name="Zhang J."/>
            <person name="Wing R."/>
        </authorList>
    </citation>
    <scope>NUCLEOTIDE SEQUENCE</scope>
</reference>
<protein>
    <recommendedName>
        <fullName evidence="5">Armadillo repeat-containing domain-containing protein</fullName>
    </recommendedName>
</protein>
<dbReference type="PANTHER" id="PTHR23315">
    <property type="entry name" value="U BOX DOMAIN-CONTAINING"/>
    <property type="match status" value="1"/>
</dbReference>
<dbReference type="FunFam" id="1.25.10.10:FF:000521">
    <property type="entry name" value="ARM repeat superfamily protein"/>
    <property type="match status" value="1"/>
</dbReference>
<dbReference type="EnsemblPlants" id="LPERR03G19410.1">
    <property type="protein sequence ID" value="LPERR03G19410.1"/>
    <property type="gene ID" value="LPERR03G19410"/>
</dbReference>
<dbReference type="FunFam" id="1.25.10.10:FF:002098">
    <property type="entry name" value="Os03g0435300 protein"/>
    <property type="match status" value="1"/>
</dbReference>
<evidence type="ECO:0000313" key="3">
    <source>
        <dbReference type="EnsemblPlants" id="LPERR03G19410.1"/>
    </source>
</evidence>
<evidence type="ECO:0000256" key="1">
    <source>
        <dbReference type="ARBA" id="ARBA00022786"/>
    </source>
</evidence>